<evidence type="ECO:0000313" key="8">
    <source>
        <dbReference type="EMBL" id="RCI00516.1"/>
    </source>
</evidence>
<dbReference type="GO" id="GO:0008270">
    <property type="term" value="F:zinc ion binding"/>
    <property type="evidence" value="ECO:0007669"/>
    <property type="project" value="UniProtKB-KW"/>
</dbReference>
<dbReference type="SUPFAM" id="SSF57863">
    <property type="entry name" value="ArfGap/RecO-like zinc finger"/>
    <property type="match status" value="1"/>
</dbReference>
<dbReference type="InterPro" id="IPR001164">
    <property type="entry name" value="ArfGAP_dom"/>
</dbReference>
<evidence type="ECO:0000256" key="2">
    <source>
        <dbReference type="ARBA" id="ARBA00022723"/>
    </source>
</evidence>
<feature type="domain" description="Arf-GAP" evidence="7">
    <location>
        <begin position="18"/>
        <end position="133"/>
    </location>
</feature>
<dbReference type="InterPro" id="IPR044732">
    <property type="entry name" value="ArfGAP_SMAP1-like"/>
</dbReference>
<keyword evidence="4" id="KW-0862">Zinc</keyword>
<evidence type="ECO:0000313" key="9">
    <source>
        <dbReference type="Proteomes" id="UP000252139"/>
    </source>
</evidence>
<dbReference type="OrthoDB" id="10266696at2759"/>
<dbReference type="AlphaFoldDB" id="A0A367KE78"/>
<dbReference type="CDD" id="cd08839">
    <property type="entry name" value="ArfGap_SMAP"/>
    <property type="match status" value="1"/>
</dbReference>
<dbReference type="GO" id="GO:0005737">
    <property type="term" value="C:cytoplasm"/>
    <property type="evidence" value="ECO:0007669"/>
    <property type="project" value="TreeGrafter"/>
</dbReference>
<dbReference type="STRING" id="86630.A0A367KE78"/>
<evidence type="ECO:0000256" key="6">
    <source>
        <dbReference type="SAM" id="MobiDB-lite"/>
    </source>
</evidence>
<dbReference type="Gene3D" id="1.10.220.150">
    <property type="entry name" value="Arf GTPase activating protein"/>
    <property type="match status" value="1"/>
</dbReference>
<evidence type="ECO:0000256" key="3">
    <source>
        <dbReference type="ARBA" id="ARBA00022771"/>
    </source>
</evidence>
<dbReference type="InterPro" id="IPR051718">
    <property type="entry name" value="ARF_GTPase-activating"/>
</dbReference>
<dbReference type="FunFam" id="1.10.220.150:FF:000009">
    <property type="entry name" value="stromal membrane-associated protein 1 isoform X1"/>
    <property type="match status" value="1"/>
</dbReference>
<dbReference type="PANTHER" id="PTHR45705">
    <property type="entry name" value="FI20236P1"/>
    <property type="match status" value="1"/>
</dbReference>
<dbReference type="Proteomes" id="UP000252139">
    <property type="component" value="Unassembled WGS sequence"/>
</dbReference>
<sequence>MSTRLERLANKEANEKHAKILTELLQKTHNKHCADCRRKDPRWASWNLGIFICIRCSGIHRSLGTHISKVKSVDLDTWAPDQIESMVHWGNQRANAYWEANLGDRRPEDQLMDKWIRAKYEQKKWVESKQVPDPSVIKVNDTNVDTEMKQTERVEKRNSMRLDYDHYNKTNYTQDKRASLNIGSNVSSSSTAKTDPISATLIPSPKPATFNNSSNKSDKPFKVDMAAFQEQLSKLALGRPSTGLIPRAPEGSEKAWANIIMSSRESTTTSKDY</sequence>
<dbReference type="SMART" id="SM00105">
    <property type="entry name" value="ArfGap"/>
    <property type="match status" value="1"/>
</dbReference>
<protein>
    <recommendedName>
        <fullName evidence="7">Arf-GAP domain-containing protein</fullName>
    </recommendedName>
</protein>
<reference evidence="8 9" key="1">
    <citation type="journal article" date="2018" name="G3 (Bethesda)">
        <title>Phylogenetic and Phylogenomic Definition of Rhizopus Species.</title>
        <authorList>
            <person name="Gryganskyi A.P."/>
            <person name="Golan J."/>
            <person name="Dolatabadi S."/>
            <person name="Mondo S."/>
            <person name="Robb S."/>
            <person name="Idnurm A."/>
            <person name="Muszewska A."/>
            <person name="Steczkiewicz K."/>
            <person name="Masonjones S."/>
            <person name="Liao H.L."/>
            <person name="Gajdeczka M.T."/>
            <person name="Anike F."/>
            <person name="Vuek A."/>
            <person name="Anishchenko I.M."/>
            <person name="Voigt K."/>
            <person name="de Hoog G.S."/>
            <person name="Smith M.E."/>
            <person name="Heitman J."/>
            <person name="Vilgalys R."/>
            <person name="Stajich J.E."/>
        </authorList>
    </citation>
    <scope>NUCLEOTIDE SEQUENCE [LARGE SCALE GENOMIC DNA]</scope>
    <source>
        <strain evidence="8 9">CBS 357.93</strain>
    </source>
</reference>
<evidence type="ECO:0000256" key="4">
    <source>
        <dbReference type="ARBA" id="ARBA00022833"/>
    </source>
</evidence>
<name>A0A367KE78_RHIAZ</name>
<keyword evidence="9" id="KW-1185">Reference proteome</keyword>
<feature type="region of interest" description="Disordered" evidence="6">
    <location>
        <begin position="182"/>
        <end position="218"/>
    </location>
</feature>
<organism evidence="8 9">
    <name type="scientific">Rhizopus azygosporus</name>
    <name type="common">Rhizopus microsporus var. azygosporus</name>
    <dbReference type="NCBI Taxonomy" id="86630"/>
    <lineage>
        <taxon>Eukaryota</taxon>
        <taxon>Fungi</taxon>
        <taxon>Fungi incertae sedis</taxon>
        <taxon>Mucoromycota</taxon>
        <taxon>Mucoromycotina</taxon>
        <taxon>Mucoromycetes</taxon>
        <taxon>Mucorales</taxon>
        <taxon>Mucorineae</taxon>
        <taxon>Rhizopodaceae</taxon>
        <taxon>Rhizopus</taxon>
    </lineage>
</organism>
<evidence type="ECO:0000259" key="7">
    <source>
        <dbReference type="PROSITE" id="PS50115"/>
    </source>
</evidence>
<comment type="caution">
    <text evidence="8">The sequence shown here is derived from an EMBL/GenBank/DDBJ whole genome shotgun (WGS) entry which is preliminary data.</text>
</comment>
<keyword evidence="2" id="KW-0479">Metal-binding</keyword>
<dbReference type="PANTHER" id="PTHR45705:SF1">
    <property type="entry name" value="FI20236P1"/>
    <property type="match status" value="1"/>
</dbReference>
<keyword evidence="3 5" id="KW-0863">Zinc-finger</keyword>
<dbReference type="InterPro" id="IPR038508">
    <property type="entry name" value="ArfGAP_dom_sf"/>
</dbReference>
<evidence type="ECO:0000256" key="5">
    <source>
        <dbReference type="PROSITE-ProRule" id="PRU00288"/>
    </source>
</evidence>
<dbReference type="InterPro" id="IPR037278">
    <property type="entry name" value="ARFGAP/RecO"/>
</dbReference>
<dbReference type="Pfam" id="PF01412">
    <property type="entry name" value="ArfGap"/>
    <property type="match status" value="1"/>
</dbReference>
<dbReference type="PRINTS" id="PR00405">
    <property type="entry name" value="REVINTRACTNG"/>
</dbReference>
<dbReference type="GO" id="GO:0005096">
    <property type="term" value="F:GTPase activator activity"/>
    <property type="evidence" value="ECO:0007669"/>
    <property type="project" value="UniProtKB-KW"/>
</dbReference>
<keyword evidence="1" id="KW-0343">GTPase activation</keyword>
<dbReference type="PROSITE" id="PS50115">
    <property type="entry name" value="ARFGAP"/>
    <property type="match status" value="1"/>
</dbReference>
<gene>
    <name evidence="8" type="ORF">CU097_013405</name>
</gene>
<evidence type="ECO:0000256" key="1">
    <source>
        <dbReference type="ARBA" id="ARBA00022468"/>
    </source>
</evidence>
<accession>A0A367KE78</accession>
<dbReference type="EMBL" id="PJQL01000056">
    <property type="protein sequence ID" value="RCI00516.1"/>
    <property type="molecule type" value="Genomic_DNA"/>
</dbReference>
<proteinExistence type="predicted"/>